<dbReference type="Gene3D" id="1.10.630.10">
    <property type="entry name" value="Cytochrome P450"/>
    <property type="match status" value="1"/>
</dbReference>
<gene>
    <name evidence="2" type="ORF">HPB48_023303</name>
</gene>
<evidence type="ECO:0000313" key="2">
    <source>
        <dbReference type="EMBL" id="KAH9382747.1"/>
    </source>
</evidence>
<keyword evidence="1" id="KW-0503">Monooxygenase</keyword>
<name>A0A9J6H508_HAELO</name>
<comment type="caution">
    <text evidence="2">The sequence shown here is derived from an EMBL/GenBank/DDBJ whole genome shotgun (WGS) entry which is preliminary data.</text>
</comment>
<dbReference type="GO" id="GO:0020037">
    <property type="term" value="F:heme binding"/>
    <property type="evidence" value="ECO:0007669"/>
    <property type="project" value="InterPro"/>
</dbReference>
<accession>A0A9J6H508</accession>
<dbReference type="AlphaFoldDB" id="A0A9J6H508"/>
<dbReference type="VEuPathDB" id="VectorBase:HLOH_041654"/>
<protein>
    <submittedName>
        <fullName evidence="2">Uncharacterized protein</fullName>
    </submittedName>
</protein>
<dbReference type="GO" id="GO:0005506">
    <property type="term" value="F:iron ion binding"/>
    <property type="evidence" value="ECO:0007669"/>
    <property type="project" value="InterPro"/>
</dbReference>
<dbReference type="SUPFAM" id="SSF48264">
    <property type="entry name" value="Cytochrome P450"/>
    <property type="match status" value="1"/>
</dbReference>
<proteinExistence type="predicted"/>
<organism evidence="2 3">
    <name type="scientific">Haemaphysalis longicornis</name>
    <name type="common">Bush tick</name>
    <dbReference type="NCBI Taxonomy" id="44386"/>
    <lineage>
        <taxon>Eukaryota</taxon>
        <taxon>Metazoa</taxon>
        <taxon>Ecdysozoa</taxon>
        <taxon>Arthropoda</taxon>
        <taxon>Chelicerata</taxon>
        <taxon>Arachnida</taxon>
        <taxon>Acari</taxon>
        <taxon>Parasitiformes</taxon>
        <taxon>Ixodida</taxon>
        <taxon>Ixodoidea</taxon>
        <taxon>Ixodidae</taxon>
        <taxon>Haemaphysalinae</taxon>
        <taxon>Haemaphysalis</taxon>
    </lineage>
</organism>
<dbReference type="InterPro" id="IPR036396">
    <property type="entry name" value="Cyt_P450_sf"/>
</dbReference>
<keyword evidence="3" id="KW-1185">Reference proteome</keyword>
<dbReference type="Proteomes" id="UP000821853">
    <property type="component" value="Unassembled WGS sequence"/>
</dbReference>
<dbReference type="EMBL" id="JABSTR010000261">
    <property type="protein sequence ID" value="KAH9382747.1"/>
    <property type="molecule type" value="Genomic_DNA"/>
</dbReference>
<reference evidence="2 3" key="1">
    <citation type="journal article" date="2020" name="Cell">
        <title>Large-Scale Comparative Analyses of Tick Genomes Elucidate Their Genetic Diversity and Vector Capacities.</title>
        <authorList>
            <consortium name="Tick Genome and Microbiome Consortium (TIGMIC)"/>
            <person name="Jia N."/>
            <person name="Wang J."/>
            <person name="Shi W."/>
            <person name="Du L."/>
            <person name="Sun Y."/>
            <person name="Zhan W."/>
            <person name="Jiang J.F."/>
            <person name="Wang Q."/>
            <person name="Zhang B."/>
            <person name="Ji P."/>
            <person name="Bell-Sakyi L."/>
            <person name="Cui X.M."/>
            <person name="Yuan T.T."/>
            <person name="Jiang B.G."/>
            <person name="Yang W.F."/>
            <person name="Lam T.T."/>
            <person name="Chang Q.C."/>
            <person name="Ding S.J."/>
            <person name="Wang X.J."/>
            <person name="Zhu J.G."/>
            <person name="Ruan X.D."/>
            <person name="Zhao L."/>
            <person name="Wei J.T."/>
            <person name="Ye R.Z."/>
            <person name="Que T.C."/>
            <person name="Du C.H."/>
            <person name="Zhou Y.H."/>
            <person name="Cheng J.X."/>
            <person name="Dai P.F."/>
            <person name="Guo W.B."/>
            <person name="Han X.H."/>
            <person name="Huang E.J."/>
            <person name="Li L.F."/>
            <person name="Wei W."/>
            <person name="Gao Y.C."/>
            <person name="Liu J.Z."/>
            <person name="Shao H.Z."/>
            <person name="Wang X."/>
            <person name="Wang C.C."/>
            <person name="Yang T.C."/>
            <person name="Huo Q.B."/>
            <person name="Li W."/>
            <person name="Chen H.Y."/>
            <person name="Chen S.E."/>
            <person name="Zhou L.G."/>
            <person name="Ni X.B."/>
            <person name="Tian J.H."/>
            <person name="Sheng Y."/>
            <person name="Liu T."/>
            <person name="Pan Y.S."/>
            <person name="Xia L.Y."/>
            <person name="Li J."/>
            <person name="Zhao F."/>
            <person name="Cao W.C."/>
        </authorList>
    </citation>
    <scope>NUCLEOTIDE SEQUENCE [LARGE SCALE GENOMIC DNA]</scope>
    <source>
        <strain evidence="2">HaeL-2018</strain>
    </source>
</reference>
<dbReference type="GO" id="GO:0004497">
    <property type="term" value="F:monooxygenase activity"/>
    <property type="evidence" value="ECO:0007669"/>
    <property type="project" value="UniProtKB-KW"/>
</dbReference>
<keyword evidence="1" id="KW-0560">Oxidoreductase</keyword>
<dbReference type="GO" id="GO:0016705">
    <property type="term" value="F:oxidoreductase activity, acting on paired donors, with incorporation or reduction of molecular oxygen"/>
    <property type="evidence" value="ECO:0007669"/>
    <property type="project" value="InterPro"/>
</dbReference>
<sequence length="106" mass="12127">MHTQEKFQNAVDKIAQAEGQPVEFYNLLLSSASNNISALLCGRRFQWDHPYRAHVDKLINNLLSALRFGGLFQFNPTFFTTILKNIPGSRLNNVMARIDDIARFTK</sequence>
<evidence type="ECO:0000256" key="1">
    <source>
        <dbReference type="ARBA" id="ARBA00023033"/>
    </source>
</evidence>
<evidence type="ECO:0000313" key="3">
    <source>
        <dbReference type="Proteomes" id="UP000821853"/>
    </source>
</evidence>